<proteinExistence type="predicted"/>
<dbReference type="Proteomes" id="UP000276133">
    <property type="component" value="Unassembled WGS sequence"/>
</dbReference>
<name>A0A3M7RFE8_BRAPC</name>
<gene>
    <name evidence="1" type="ORF">BpHYR1_054535</name>
</gene>
<evidence type="ECO:0000313" key="1">
    <source>
        <dbReference type="EMBL" id="RNA22169.1"/>
    </source>
</evidence>
<protein>
    <submittedName>
        <fullName evidence="1">Uncharacterized protein</fullName>
    </submittedName>
</protein>
<comment type="caution">
    <text evidence="1">The sequence shown here is derived from an EMBL/GenBank/DDBJ whole genome shotgun (WGS) entry which is preliminary data.</text>
</comment>
<accession>A0A3M7RFE8</accession>
<keyword evidence="2" id="KW-1185">Reference proteome</keyword>
<dbReference type="AlphaFoldDB" id="A0A3M7RFE8"/>
<reference evidence="1 2" key="1">
    <citation type="journal article" date="2018" name="Sci. Rep.">
        <title>Genomic signatures of local adaptation to the degree of environmental predictability in rotifers.</title>
        <authorList>
            <person name="Franch-Gras L."/>
            <person name="Hahn C."/>
            <person name="Garcia-Roger E.M."/>
            <person name="Carmona M.J."/>
            <person name="Serra M."/>
            <person name="Gomez A."/>
        </authorList>
    </citation>
    <scope>NUCLEOTIDE SEQUENCE [LARGE SCALE GENOMIC DNA]</scope>
    <source>
        <strain evidence="1">HYR1</strain>
    </source>
</reference>
<sequence length="63" mass="7275">MIFFASEINHIGISDIRLRNFYSTDLTSGFLKSDHPPFFITYSSPLILNFLINNNKCINFKTS</sequence>
<organism evidence="1 2">
    <name type="scientific">Brachionus plicatilis</name>
    <name type="common">Marine rotifer</name>
    <name type="synonym">Brachionus muelleri</name>
    <dbReference type="NCBI Taxonomy" id="10195"/>
    <lineage>
        <taxon>Eukaryota</taxon>
        <taxon>Metazoa</taxon>
        <taxon>Spiralia</taxon>
        <taxon>Gnathifera</taxon>
        <taxon>Rotifera</taxon>
        <taxon>Eurotatoria</taxon>
        <taxon>Monogononta</taxon>
        <taxon>Pseudotrocha</taxon>
        <taxon>Ploima</taxon>
        <taxon>Brachionidae</taxon>
        <taxon>Brachionus</taxon>
    </lineage>
</organism>
<dbReference type="EMBL" id="REGN01003521">
    <property type="protein sequence ID" value="RNA22169.1"/>
    <property type="molecule type" value="Genomic_DNA"/>
</dbReference>
<evidence type="ECO:0000313" key="2">
    <source>
        <dbReference type="Proteomes" id="UP000276133"/>
    </source>
</evidence>